<reference evidence="1 2" key="1">
    <citation type="submission" date="2017-06" db="EMBL/GenBank/DDBJ databases">
        <authorList>
            <person name="Kim H.J."/>
            <person name="Triplett B.A."/>
        </authorList>
    </citation>
    <scope>NUCLEOTIDE SEQUENCE [LARGE SCALE GENOMIC DNA]</scope>
    <source>
        <strain evidence="1 2">DSM 29150</strain>
    </source>
</reference>
<evidence type="ECO:0008006" key="3">
    <source>
        <dbReference type="Google" id="ProtNLM"/>
    </source>
</evidence>
<dbReference type="EMBL" id="FZNT01000009">
    <property type="protein sequence ID" value="SNR71357.1"/>
    <property type="molecule type" value="Genomic_DNA"/>
</dbReference>
<name>A0A238YJQ8_9FLAO</name>
<gene>
    <name evidence="1" type="ORF">SAMN06265371_109130</name>
</gene>
<protein>
    <recommendedName>
        <fullName evidence="3">Gylcosyl hydrolase 115 C-terminal domain-containing protein</fullName>
    </recommendedName>
</protein>
<evidence type="ECO:0000313" key="2">
    <source>
        <dbReference type="Proteomes" id="UP000198384"/>
    </source>
</evidence>
<evidence type="ECO:0000313" key="1">
    <source>
        <dbReference type="EMBL" id="SNR71357.1"/>
    </source>
</evidence>
<organism evidence="1 2">
    <name type="scientific">Lutibacter agarilyticus</name>
    <dbReference type="NCBI Taxonomy" id="1109740"/>
    <lineage>
        <taxon>Bacteria</taxon>
        <taxon>Pseudomonadati</taxon>
        <taxon>Bacteroidota</taxon>
        <taxon>Flavobacteriia</taxon>
        <taxon>Flavobacteriales</taxon>
        <taxon>Flavobacteriaceae</taxon>
        <taxon>Lutibacter</taxon>
    </lineage>
</organism>
<dbReference type="AlphaFoldDB" id="A0A238YJQ8"/>
<accession>A0A238YJQ8</accession>
<proteinExistence type="predicted"/>
<dbReference type="Proteomes" id="UP000198384">
    <property type="component" value="Unassembled WGS sequence"/>
</dbReference>
<dbReference type="Gene3D" id="2.60.120.1620">
    <property type="match status" value="1"/>
</dbReference>
<sequence>MNTKSILALFIVVTMFSAVLKAQSKKFNNPIIGDDVVFEEKNGLVAVEAEYFYKQSNAEVRAWYRTSKTEMANVGRDEDAPHFIDASNNAYIEILPDTRVTHSDQLIRGENFTDEAGKMAIVHYKVKINTPGRYFVWVRAMSTGSEDNGLHVGLNNQWPVHGKRMQWCDGKNKWTWESKQRTKEVHCGVAHEIYLDIEEAGVHDIQFSMREDGFEMDKFILTTDKNYVPSEKGPAINLAQGKLPVSKVVQEQSYFNNISKALPENKVIASTKFPIEGTNFYKNGKNWLAINPKEHKEAQTSTTFNFESGSYDVVFVGVGENDGSSTFSVSINNKLLGTYAPPLAKTIWEEGKEFNALWENIKLKKGDTITVTAKIGTDGKEFTRGRWAGIIFTPVGKGKQIQEAPTTYLFIK</sequence>
<keyword evidence="2" id="KW-1185">Reference proteome</keyword>
<dbReference type="RefSeq" id="WP_217900275.1">
    <property type="nucleotide sequence ID" value="NZ_FZNT01000009.1"/>
</dbReference>